<protein>
    <submittedName>
        <fullName evidence="1">Uncharacterized protein</fullName>
    </submittedName>
</protein>
<accession>A0ABR6S8E7</accession>
<gene>
    <name evidence="1" type="ORF">GNE12_12110</name>
</gene>
<dbReference type="GeneID" id="58724917"/>
<dbReference type="EMBL" id="JACKZP010000039">
    <property type="protein sequence ID" value="MBC1302656.1"/>
    <property type="molecule type" value="Genomic_DNA"/>
</dbReference>
<evidence type="ECO:0000313" key="1">
    <source>
        <dbReference type="EMBL" id="MBC1302656.1"/>
    </source>
</evidence>
<dbReference type="RefSeq" id="WP_011319026.1">
    <property type="nucleotide sequence ID" value="NZ_JACKZP010000039.1"/>
</dbReference>
<evidence type="ECO:0000313" key="2">
    <source>
        <dbReference type="Proteomes" id="UP000570851"/>
    </source>
</evidence>
<reference evidence="1 2" key="1">
    <citation type="submission" date="2019-11" db="EMBL/GenBank/DDBJ databases">
        <title>Comparison of genomes from free-living endosymbiotic cyanobacteria isolated from Azolla.</title>
        <authorList>
            <person name="Thiel T."/>
            <person name="Pratte B."/>
        </authorList>
    </citation>
    <scope>NUCLEOTIDE SEQUENCE [LARGE SCALE GENOMIC DNA]</scope>
    <source>
        <strain evidence="1 2">N2B</strain>
    </source>
</reference>
<comment type="caution">
    <text evidence="1">The sequence shown here is derived from an EMBL/GenBank/DDBJ whole genome shotgun (WGS) entry which is preliminary data.</text>
</comment>
<proteinExistence type="predicted"/>
<organism evidence="1 2">
    <name type="scientific">Trichormus variabilis N2B</name>
    <dbReference type="NCBI Taxonomy" id="2681315"/>
    <lineage>
        <taxon>Bacteria</taxon>
        <taxon>Bacillati</taxon>
        <taxon>Cyanobacteriota</taxon>
        <taxon>Cyanophyceae</taxon>
        <taxon>Nostocales</taxon>
        <taxon>Nostocaceae</taxon>
        <taxon>Trichormus</taxon>
    </lineage>
</organism>
<dbReference type="Proteomes" id="UP000570851">
    <property type="component" value="Unassembled WGS sequence"/>
</dbReference>
<keyword evidence="2" id="KW-1185">Reference proteome</keyword>
<sequence>MDSEKLQRYQITMVSTYYPDTSCLDDFVMLDGTEQSHSSDVLTLLHSGEVFIVNSRRRNGLILFKRYHAEFAGPGAAIGGDYDCDCQKVIPIGNLSLLSPESYEERQKAYLIRRQWIRLIKQITENPVPQQRVQKILDQFEQYFPPTTVADLPDVAFALLVGVLPQTAGMVRRWGSETE</sequence>
<name>A0ABR6S8E7_ANAVA</name>